<accession>A0AAJ0GRQ6</accession>
<name>A0AAJ0GRQ6_9PEZI</name>
<dbReference type="RefSeq" id="XP_062720652.1">
    <property type="nucleotide sequence ID" value="XM_062869649.1"/>
</dbReference>
<dbReference type="AlphaFoldDB" id="A0AAJ0GRQ6"/>
<feature type="region of interest" description="Disordered" evidence="2">
    <location>
        <begin position="1"/>
        <end position="29"/>
    </location>
</feature>
<organism evidence="4 5">
    <name type="scientific">Chaetomium strumarium</name>
    <dbReference type="NCBI Taxonomy" id="1170767"/>
    <lineage>
        <taxon>Eukaryota</taxon>
        <taxon>Fungi</taxon>
        <taxon>Dikarya</taxon>
        <taxon>Ascomycota</taxon>
        <taxon>Pezizomycotina</taxon>
        <taxon>Sordariomycetes</taxon>
        <taxon>Sordariomycetidae</taxon>
        <taxon>Sordariales</taxon>
        <taxon>Chaetomiaceae</taxon>
        <taxon>Chaetomium</taxon>
    </lineage>
</organism>
<sequence length="461" mass="50044">MGLKQDESTAPQLAGLQDGDGVAKPQHEPDLMGQFPILNAYSHLAFGFELPPDADRGAVVDALQTALDRLIEQIPWLGWQVGQRSGVRTAVPWPEDVPREVLRVKHCDDAILPMHQLLAAGVPIGKLDGKVLTPWPGLPQPHGLAGPVPVIAVQANFIQGGLILILSSHHTMIDGTANFQLVKLLTTLLRGDEIPAADLQQANRDRSRLIDLIPPSQPVKDHSHLRCPPGYQVVFPTRPPTWCYFKVPVASLSKLAKTVTAQDPDRPVTEDDVLHAFYWQRLCAVRLSRGMSADTVSKMSRAIDGRTALGIPASYMGALVCSAITRLPVGQVASLTLGQTARVLRRELSQANTAWAVRSFATFIAREPDRSLLLYTGTHDGNTDVGASSTLNTNQTPSPSWGPLLGPCRFFRRVLGAPIPGSFAVQSVEGRAIPIAVCLPLDDLEALKKDELWREYTTCVG</sequence>
<reference evidence="4" key="2">
    <citation type="submission" date="2023-06" db="EMBL/GenBank/DDBJ databases">
        <authorList>
            <consortium name="Lawrence Berkeley National Laboratory"/>
            <person name="Mondo S.J."/>
            <person name="Hensen N."/>
            <person name="Bonometti L."/>
            <person name="Westerberg I."/>
            <person name="Brannstrom I.O."/>
            <person name="Guillou S."/>
            <person name="Cros-Aarteil S."/>
            <person name="Calhoun S."/>
            <person name="Haridas S."/>
            <person name="Kuo A."/>
            <person name="Pangilinan J."/>
            <person name="Riley R."/>
            <person name="Labutti K."/>
            <person name="Andreopoulos B."/>
            <person name="Lipzen A."/>
            <person name="Chen C."/>
            <person name="Yanf M."/>
            <person name="Daum C."/>
            <person name="Ng V."/>
            <person name="Clum A."/>
            <person name="Steindorff A."/>
            <person name="Ohm R."/>
            <person name="Martin F."/>
            <person name="Silar P."/>
            <person name="Natvig D."/>
            <person name="Lalanne C."/>
            <person name="Gautier V."/>
            <person name="Ament-Velasquez S.L."/>
            <person name="Kruys A."/>
            <person name="Hutchinson M.I."/>
            <person name="Powell A.J."/>
            <person name="Barry K."/>
            <person name="Miller A.N."/>
            <person name="Grigoriev I.V."/>
            <person name="Debuchy R."/>
            <person name="Gladieux P."/>
            <person name="Thoren M.H."/>
            <person name="Johannesson H."/>
        </authorList>
    </citation>
    <scope>NUCLEOTIDE SEQUENCE</scope>
    <source>
        <strain evidence="4">CBS 333.67</strain>
    </source>
</reference>
<dbReference type="InterPro" id="IPR023213">
    <property type="entry name" value="CAT-like_dom_sf"/>
</dbReference>
<evidence type="ECO:0000259" key="3">
    <source>
        <dbReference type="Pfam" id="PF22664"/>
    </source>
</evidence>
<reference evidence="4" key="1">
    <citation type="journal article" date="2023" name="Mol. Phylogenet. Evol.">
        <title>Genome-scale phylogeny and comparative genomics of the fungal order Sordariales.</title>
        <authorList>
            <person name="Hensen N."/>
            <person name="Bonometti L."/>
            <person name="Westerberg I."/>
            <person name="Brannstrom I.O."/>
            <person name="Guillou S."/>
            <person name="Cros-Aarteil S."/>
            <person name="Calhoun S."/>
            <person name="Haridas S."/>
            <person name="Kuo A."/>
            <person name="Mondo S."/>
            <person name="Pangilinan J."/>
            <person name="Riley R."/>
            <person name="LaButti K."/>
            <person name="Andreopoulos B."/>
            <person name="Lipzen A."/>
            <person name="Chen C."/>
            <person name="Yan M."/>
            <person name="Daum C."/>
            <person name="Ng V."/>
            <person name="Clum A."/>
            <person name="Steindorff A."/>
            <person name="Ohm R.A."/>
            <person name="Martin F."/>
            <person name="Silar P."/>
            <person name="Natvig D.O."/>
            <person name="Lalanne C."/>
            <person name="Gautier V."/>
            <person name="Ament-Velasquez S.L."/>
            <person name="Kruys A."/>
            <person name="Hutchinson M.I."/>
            <person name="Powell A.J."/>
            <person name="Barry K."/>
            <person name="Miller A.N."/>
            <person name="Grigoriev I.V."/>
            <person name="Debuchy R."/>
            <person name="Gladieux P."/>
            <person name="Hiltunen Thoren M."/>
            <person name="Johannesson H."/>
        </authorList>
    </citation>
    <scope>NUCLEOTIDE SEQUENCE</scope>
    <source>
        <strain evidence="4">CBS 333.67</strain>
    </source>
</reference>
<dbReference type="PANTHER" id="PTHR31642">
    <property type="entry name" value="TRICHOTHECENE 3-O-ACETYLTRANSFERASE"/>
    <property type="match status" value="1"/>
</dbReference>
<dbReference type="Gene3D" id="3.30.559.10">
    <property type="entry name" value="Chloramphenicol acetyltransferase-like domain"/>
    <property type="match status" value="2"/>
</dbReference>
<evidence type="ECO:0000256" key="2">
    <source>
        <dbReference type="SAM" id="MobiDB-lite"/>
    </source>
</evidence>
<gene>
    <name evidence="4" type="ORF">B0T15DRAFT_537893</name>
</gene>
<evidence type="ECO:0000313" key="5">
    <source>
        <dbReference type="Proteomes" id="UP001273166"/>
    </source>
</evidence>
<dbReference type="Pfam" id="PF22664">
    <property type="entry name" value="TRI-like_N"/>
    <property type="match status" value="1"/>
</dbReference>
<dbReference type="GO" id="GO:0016747">
    <property type="term" value="F:acyltransferase activity, transferring groups other than amino-acyl groups"/>
    <property type="evidence" value="ECO:0007669"/>
    <property type="project" value="TreeGrafter"/>
</dbReference>
<protein>
    <recommendedName>
        <fullName evidence="3">Trichothecene 3-O-acetyltransferase-like N-terminal domain-containing protein</fullName>
    </recommendedName>
</protein>
<proteinExistence type="predicted"/>
<dbReference type="Proteomes" id="UP001273166">
    <property type="component" value="Unassembled WGS sequence"/>
</dbReference>
<dbReference type="InterPro" id="IPR054710">
    <property type="entry name" value="Tri101-like_N"/>
</dbReference>
<dbReference type="GeneID" id="87888478"/>
<dbReference type="InterPro" id="IPR050317">
    <property type="entry name" value="Plant_Fungal_Acyltransferase"/>
</dbReference>
<comment type="caution">
    <text evidence="4">The sequence shown here is derived from an EMBL/GenBank/DDBJ whole genome shotgun (WGS) entry which is preliminary data.</text>
</comment>
<evidence type="ECO:0000313" key="4">
    <source>
        <dbReference type="EMBL" id="KAK3304872.1"/>
    </source>
</evidence>
<keyword evidence="5" id="KW-1185">Reference proteome</keyword>
<keyword evidence="1" id="KW-0808">Transferase</keyword>
<dbReference type="PANTHER" id="PTHR31642:SF310">
    <property type="entry name" value="FATTY ALCOHOL:CAFFEOYL-COA ACYLTRANSFERASE"/>
    <property type="match status" value="1"/>
</dbReference>
<dbReference type="EMBL" id="JAUDZG010000005">
    <property type="protein sequence ID" value="KAK3304872.1"/>
    <property type="molecule type" value="Genomic_DNA"/>
</dbReference>
<evidence type="ECO:0000256" key="1">
    <source>
        <dbReference type="ARBA" id="ARBA00022679"/>
    </source>
</evidence>
<feature type="domain" description="Trichothecene 3-O-acetyltransferase-like N-terminal" evidence="3">
    <location>
        <begin position="41"/>
        <end position="186"/>
    </location>
</feature>